<dbReference type="GO" id="GO:0005886">
    <property type="term" value="C:plasma membrane"/>
    <property type="evidence" value="ECO:0007669"/>
    <property type="project" value="UniProtKB-SubCell"/>
</dbReference>
<feature type="transmembrane region" description="Helical" evidence="8">
    <location>
        <begin position="19"/>
        <end position="37"/>
    </location>
</feature>
<evidence type="ECO:0000256" key="7">
    <source>
        <dbReference type="ARBA" id="ARBA00038408"/>
    </source>
</evidence>
<dbReference type="GO" id="GO:0003755">
    <property type="term" value="F:peptidyl-prolyl cis-trans isomerase activity"/>
    <property type="evidence" value="ECO:0007669"/>
    <property type="project" value="InterPro"/>
</dbReference>
<comment type="similarity">
    <text evidence="7">Belongs to the PpiD chaperone family.</text>
</comment>
<evidence type="ECO:0000256" key="3">
    <source>
        <dbReference type="ARBA" id="ARBA00022692"/>
    </source>
</evidence>
<evidence type="ECO:0000256" key="8">
    <source>
        <dbReference type="SAM" id="Phobius"/>
    </source>
</evidence>
<feature type="domain" description="PpiC" evidence="9">
    <location>
        <begin position="389"/>
        <end position="477"/>
    </location>
</feature>
<dbReference type="KEGG" id="gfu:KM031_04365"/>
<dbReference type="SUPFAM" id="SSF109998">
    <property type="entry name" value="Triger factor/SurA peptide-binding domain-like"/>
    <property type="match status" value="1"/>
</dbReference>
<dbReference type="PANTHER" id="PTHR47529:SF1">
    <property type="entry name" value="PERIPLASMIC CHAPERONE PPID"/>
    <property type="match status" value="1"/>
</dbReference>
<evidence type="ECO:0000256" key="4">
    <source>
        <dbReference type="ARBA" id="ARBA00022989"/>
    </source>
</evidence>
<dbReference type="InterPro" id="IPR027304">
    <property type="entry name" value="Trigger_fact/SurA_dom_sf"/>
</dbReference>
<reference evidence="10" key="1">
    <citation type="submission" date="2021-06" db="EMBL/GenBank/DDBJ databases">
        <title>Direct submission.</title>
        <authorList>
            <person name="Lee C.-S."/>
            <person name="Jin L."/>
        </authorList>
    </citation>
    <scope>NUCLEOTIDE SEQUENCE</scope>
    <source>
        <strain evidence="10">Con5</strain>
    </source>
</reference>
<dbReference type="SUPFAM" id="SSF54534">
    <property type="entry name" value="FKBP-like"/>
    <property type="match status" value="1"/>
</dbReference>
<dbReference type="RefSeq" id="WP_215503335.1">
    <property type="nucleotide sequence ID" value="NZ_CP076361.1"/>
</dbReference>
<dbReference type="InterPro" id="IPR052029">
    <property type="entry name" value="PpiD_chaperone"/>
</dbReference>
<accession>A0A975S2I1</accession>
<keyword evidence="11" id="KW-1185">Reference proteome</keyword>
<dbReference type="PANTHER" id="PTHR47529">
    <property type="entry name" value="PEPTIDYL-PROLYL CIS-TRANS ISOMERASE D"/>
    <property type="match status" value="1"/>
</dbReference>
<name>A0A975S2I1_9RHOB</name>
<keyword evidence="4 8" id="KW-1133">Transmembrane helix</keyword>
<feature type="domain" description="PpiC" evidence="9">
    <location>
        <begin position="253"/>
        <end position="370"/>
    </location>
</feature>
<evidence type="ECO:0000259" key="9">
    <source>
        <dbReference type="Pfam" id="PF13145"/>
    </source>
</evidence>
<evidence type="ECO:0000256" key="5">
    <source>
        <dbReference type="ARBA" id="ARBA00023136"/>
    </source>
</evidence>
<keyword evidence="6" id="KW-0143">Chaperone</keyword>
<evidence type="ECO:0000313" key="11">
    <source>
        <dbReference type="Proteomes" id="UP000679352"/>
    </source>
</evidence>
<evidence type="ECO:0000256" key="6">
    <source>
        <dbReference type="ARBA" id="ARBA00023186"/>
    </source>
</evidence>
<dbReference type="Proteomes" id="UP000679352">
    <property type="component" value="Chromosome"/>
</dbReference>
<dbReference type="Pfam" id="PF13624">
    <property type="entry name" value="SurA_N_3"/>
    <property type="match status" value="1"/>
</dbReference>
<protein>
    <submittedName>
        <fullName evidence="10">SurA N-terminal domain-containing protein</fullName>
    </submittedName>
</protein>
<evidence type="ECO:0000313" key="10">
    <source>
        <dbReference type="EMBL" id="QWK91145.1"/>
    </source>
</evidence>
<organism evidence="10 11">
    <name type="scientific">Gemmobacter fulvus</name>
    <dbReference type="NCBI Taxonomy" id="2840474"/>
    <lineage>
        <taxon>Bacteria</taxon>
        <taxon>Pseudomonadati</taxon>
        <taxon>Pseudomonadota</taxon>
        <taxon>Alphaproteobacteria</taxon>
        <taxon>Rhodobacterales</taxon>
        <taxon>Paracoccaceae</taxon>
        <taxon>Gemmobacter</taxon>
    </lineage>
</organism>
<keyword evidence="3 8" id="KW-0812">Transmembrane</keyword>
<comment type="subcellular location">
    <subcellularLocation>
        <location evidence="1">Cell membrane</location>
        <topology evidence="1">Single-pass type II membrane protein</topology>
    </subcellularLocation>
</comment>
<keyword evidence="5 8" id="KW-0472">Membrane</keyword>
<proteinExistence type="inferred from homology"/>
<evidence type="ECO:0000256" key="1">
    <source>
        <dbReference type="ARBA" id="ARBA00004401"/>
    </source>
</evidence>
<sequence>MAQDSETDSPKRKRRGTSLMVWLLMAMLIAGLGGFGVTNYGTGVTAIGSVGGREIDVNQYARALQSEISAFGAQVGTQIGVQEALTLGLDGKVRQQLVTAAALDDEADRIGLSVGDARVAKELTSMPAFKGTSGNFDPETYSFTLERNNLTKAEFEATLRDDLARALLQGAVAGGFASPAPLTDTLYAYIAERRGLTLLALGEADLPAPLPEPADAELQAHYDANIAAFTKPEAKRITYAALLPETLAATMPVDEAELRKLYDERIDEFVKPERRLVERLVFATEDEAKTAKARIDAGEGFEAIVAERGLKLIDIDLGDVSQADLGAAAEPVFALTEPGVVGPLPSEFGPALFRMNGILAAQETSFDDVKTDLTLEYQQDAARRTIGDRLEAIDDALAGGATLEELAAEQKMELGTLDFSAQSDAKIAGYPAFREAAAAVQAGDFAEAVQLDDGGLVALRLDEIVPAAPIPFAETRDAVAESWRKEALRKALSARATTIKTEVEGGANLGSYGILSVTPEIARDGFIEKAPESLLPTVFKMAEGEIQVIETPDFVGLVRLDRIQAPASEGESAIALKGAITAQVEQALSQDAFALFSAGLASKAGITLNQSAIDAVHAQFQ</sequence>
<gene>
    <name evidence="10" type="ORF">KM031_04365</name>
</gene>
<dbReference type="Pfam" id="PF13145">
    <property type="entry name" value="Rotamase_2"/>
    <property type="match status" value="2"/>
</dbReference>
<dbReference type="EMBL" id="CP076361">
    <property type="protein sequence ID" value="QWK91145.1"/>
    <property type="molecule type" value="Genomic_DNA"/>
</dbReference>
<keyword evidence="2" id="KW-1003">Cell membrane</keyword>
<dbReference type="AlphaFoldDB" id="A0A975S2I1"/>
<evidence type="ECO:0000256" key="2">
    <source>
        <dbReference type="ARBA" id="ARBA00022475"/>
    </source>
</evidence>
<dbReference type="InterPro" id="IPR000297">
    <property type="entry name" value="PPIase_PpiC"/>
</dbReference>